<dbReference type="EMBL" id="UYRU01112052">
    <property type="protein sequence ID" value="VDN44547.1"/>
    <property type="molecule type" value="Genomic_DNA"/>
</dbReference>
<accession>A0A3P7PI59</accession>
<organism evidence="1 2">
    <name type="scientific">Dibothriocephalus latus</name>
    <name type="common">Fish tapeworm</name>
    <name type="synonym">Diphyllobothrium latum</name>
    <dbReference type="NCBI Taxonomy" id="60516"/>
    <lineage>
        <taxon>Eukaryota</taxon>
        <taxon>Metazoa</taxon>
        <taxon>Spiralia</taxon>
        <taxon>Lophotrochozoa</taxon>
        <taxon>Platyhelminthes</taxon>
        <taxon>Cestoda</taxon>
        <taxon>Eucestoda</taxon>
        <taxon>Diphyllobothriidea</taxon>
        <taxon>Diphyllobothriidae</taxon>
        <taxon>Dibothriocephalus</taxon>
    </lineage>
</organism>
<dbReference type="Proteomes" id="UP000281553">
    <property type="component" value="Unassembled WGS sequence"/>
</dbReference>
<keyword evidence="2" id="KW-1185">Reference proteome</keyword>
<name>A0A3P7PI59_DIBLA</name>
<sequence>MGSWISGTDDLALRGTCEASPHCRAAYSWTLIERYPNGTELTLTAEETAQATEGPSCLHKGKPDYLLKVFH</sequence>
<dbReference type="AlphaFoldDB" id="A0A3P7PI59"/>
<evidence type="ECO:0000313" key="2">
    <source>
        <dbReference type="Proteomes" id="UP000281553"/>
    </source>
</evidence>
<protein>
    <submittedName>
        <fullName evidence="1">Uncharacterized protein</fullName>
    </submittedName>
</protein>
<proteinExistence type="predicted"/>
<evidence type="ECO:0000313" key="1">
    <source>
        <dbReference type="EMBL" id="VDN44547.1"/>
    </source>
</evidence>
<reference evidence="1 2" key="1">
    <citation type="submission" date="2018-11" db="EMBL/GenBank/DDBJ databases">
        <authorList>
            <consortium name="Pathogen Informatics"/>
        </authorList>
    </citation>
    <scope>NUCLEOTIDE SEQUENCE [LARGE SCALE GENOMIC DNA]</scope>
</reference>
<gene>
    <name evidence="1" type="ORF">DILT_LOCUS19366</name>
</gene>